<protein>
    <submittedName>
        <fullName evidence="1">Uncharacterized protein</fullName>
    </submittedName>
</protein>
<evidence type="ECO:0000313" key="2">
    <source>
        <dbReference type="Proteomes" id="UP000005940"/>
    </source>
</evidence>
<dbReference type="Proteomes" id="UP000005940">
    <property type="component" value="Chromosome"/>
</dbReference>
<name>I2N8Z5_STRT9</name>
<reference evidence="1 2" key="1">
    <citation type="journal article" date="2012" name="J. Bacteriol.">
        <title>Draft genome of Streptomyces tsukubaensis NRRL 18488, the producer of the clinically important immunosuppressant tacrolimus (FK506).</title>
        <authorList>
            <person name="Barreiro C."/>
            <person name="Prieto C."/>
            <person name="Sola-Landa A."/>
            <person name="Solera E."/>
            <person name="Martinez-Castro M."/>
            <person name="Perez-Redondo R."/>
            <person name="Garcia-Estrada C."/>
            <person name="Aparicio J.F."/>
            <person name="Fernandez-Martinez L.T."/>
            <person name="Santos-Aberturas J."/>
            <person name="Salehi-Najafabadi Z."/>
            <person name="Rodriguez-Garcia A."/>
            <person name="Tauch A."/>
            <person name="Martin J.F."/>
        </authorList>
    </citation>
    <scope>NUCLEOTIDE SEQUENCE [LARGE SCALE GENOMIC DNA]</scope>
    <source>
        <strain evidence="2">DSM 42081 / NBRC 108919 / NRRL 18488 / 9993</strain>
    </source>
</reference>
<dbReference type="EMBL" id="CP029159">
    <property type="protein sequence ID" value="QKM66688.1"/>
    <property type="molecule type" value="Genomic_DNA"/>
</dbReference>
<dbReference type="AlphaFoldDB" id="I2N8Z5"/>
<accession>I2N8Z5</accession>
<proteinExistence type="predicted"/>
<gene>
    <name evidence="1" type="ORF">STSU_005450</name>
</gene>
<keyword evidence="2" id="KW-1185">Reference proteome</keyword>
<organism evidence="1 2">
    <name type="scientific">Streptomyces tsukubensis (strain DSM 42081 / NBRC 108919 / NRRL 18488 / 9993)</name>
    <dbReference type="NCBI Taxonomy" id="1114943"/>
    <lineage>
        <taxon>Bacteria</taxon>
        <taxon>Bacillati</taxon>
        <taxon>Actinomycetota</taxon>
        <taxon>Actinomycetes</taxon>
        <taxon>Kitasatosporales</taxon>
        <taxon>Streptomycetaceae</taxon>
        <taxon>Streptomyces</taxon>
    </lineage>
</organism>
<dbReference type="RefSeq" id="WP_006345645.1">
    <property type="nucleotide sequence ID" value="NZ_CP029159.1"/>
</dbReference>
<evidence type="ECO:0000313" key="1">
    <source>
        <dbReference type="EMBL" id="QKM66688.1"/>
    </source>
</evidence>
<sequence>MKKILESVGGVVLVLGLAGVIRELTGWFRFLGVTESLTENVGLLREHALLTNVVIGVVGFVMVMIGESRSR</sequence>